<dbReference type="Pfam" id="PF10604">
    <property type="entry name" value="Polyketide_cyc2"/>
    <property type="match status" value="1"/>
</dbReference>
<dbReference type="AlphaFoldDB" id="A0AAU7NR47"/>
<feature type="signal peptide" evidence="1">
    <location>
        <begin position="1"/>
        <end position="21"/>
    </location>
</feature>
<dbReference type="Gene3D" id="3.30.530.20">
    <property type="match status" value="1"/>
</dbReference>
<dbReference type="InterPro" id="IPR019587">
    <property type="entry name" value="Polyketide_cyclase/dehydratase"/>
</dbReference>
<keyword evidence="1" id="KW-0732">Signal</keyword>
<dbReference type="Proteomes" id="UP001225378">
    <property type="component" value="Chromosome"/>
</dbReference>
<feature type="chain" id="PRO_5043975167" evidence="1">
    <location>
        <begin position="22"/>
        <end position="200"/>
    </location>
</feature>
<organism evidence="2 3">
    <name type="scientific">Methylomarinum roseum</name>
    <dbReference type="NCBI Taxonomy" id="3067653"/>
    <lineage>
        <taxon>Bacteria</taxon>
        <taxon>Pseudomonadati</taxon>
        <taxon>Pseudomonadota</taxon>
        <taxon>Gammaproteobacteria</taxon>
        <taxon>Methylococcales</taxon>
        <taxon>Methylococcaceae</taxon>
        <taxon>Methylomarinum</taxon>
    </lineage>
</organism>
<dbReference type="EMBL" id="CP157743">
    <property type="protein sequence ID" value="XBS19116.1"/>
    <property type="molecule type" value="Genomic_DNA"/>
</dbReference>
<gene>
    <name evidence="2" type="ORF">Q9L42_012130</name>
</gene>
<sequence length="200" mass="21575">MKKISLFVSFMSLLFAGAVNAHGPVRGKLTASVTINASAEQVWDVIKNYDDMSWHPSIKSTTADKGNKKGSVRVLTLANGGTITEEMKAYKANKMSYKYKIIDMSTTGTVHHAGQDEPIPVLPVENYAATLSVKDKGGKSVVTWVATYYRGYVNNNPPAELNEEAADKAVTAVLTDGLASLAQKFDASASSSDVKIKLKR</sequence>
<dbReference type="InterPro" id="IPR023393">
    <property type="entry name" value="START-like_dom_sf"/>
</dbReference>
<dbReference type="SUPFAM" id="SSF55961">
    <property type="entry name" value="Bet v1-like"/>
    <property type="match status" value="1"/>
</dbReference>
<keyword evidence="3" id="KW-1185">Reference proteome</keyword>
<dbReference type="KEGG" id="mech:Q9L42_012130"/>
<dbReference type="PANTHER" id="PTHR39332">
    <property type="entry name" value="BLL4707 PROTEIN"/>
    <property type="match status" value="1"/>
</dbReference>
<dbReference type="PANTHER" id="PTHR39332:SF7">
    <property type="entry name" value="SRPBCC FAMILY PROTEIN"/>
    <property type="match status" value="1"/>
</dbReference>
<reference evidence="2 3" key="1">
    <citation type="journal article" date="2024" name="Microbiology">
        <title>Methylomarinum rosea sp. nov., a novel halophilic methanotrophic bacterium from the hypersaline Lake Elton.</title>
        <authorList>
            <person name="Suleimanov R.Z."/>
            <person name="Oshkin I.Y."/>
            <person name="Danilova O.V."/>
            <person name="Suzina N.E."/>
            <person name="Dedysh S.N."/>
        </authorList>
    </citation>
    <scope>NUCLEOTIDE SEQUENCE [LARGE SCALE GENOMIC DNA]</scope>
    <source>
        <strain evidence="2 3">Ch1-1</strain>
    </source>
</reference>
<dbReference type="CDD" id="cd07821">
    <property type="entry name" value="PYR_PYL_RCAR_like"/>
    <property type="match status" value="1"/>
</dbReference>
<name>A0AAU7NR47_9GAMM</name>
<evidence type="ECO:0000256" key="1">
    <source>
        <dbReference type="SAM" id="SignalP"/>
    </source>
</evidence>
<accession>A0AAU7NR47</accession>
<proteinExistence type="predicted"/>
<evidence type="ECO:0000313" key="2">
    <source>
        <dbReference type="EMBL" id="XBS19116.1"/>
    </source>
</evidence>
<protein>
    <submittedName>
        <fullName evidence="2">SRPBCC family protein</fullName>
    </submittedName>
</protein>
<dbReference type="RefSeq" id="WP_349431133.1">
    <property type="nucleotide sequence ID" value="NZ_CP157743.1"/>
</dbReference>
<evidence type="ECO:0000313" key="3">
    <source>
        <dbReference type="Proteomes" id="UP001225378"/>
    </source>
</evidence>